<dbReference type="AlphaFoldDB" id="A0A5C6RQ89"/>
<gene>
    <name evidence="4" type="ORF">FRY74_11080</name>
</gene>
<name>A0A5C6RQ89_9FLAO</name>
<dbReference type="NCBIfam" id="TIGR04183">
    <property type="entry name" value="Por_Secre_tail"/>
    <property type="match status" value="1"/>
</dbReference>
<proteinExistence type="predicted"/>
<feature type="domain" description="Secretion system C-terminal sorting" evidence="3">
    <location>
        <begin position="371"/>
        <end position="440"/>
    </location>
</feature>
<comment type="caution">
    <text evidence="4">The sequence shown here is derived from an EMBL/GenBank/DDBJ whole genome shotgun (WGS) entry which is preliminary data.</text>
</comment>
<organism evidence="4 5">
    <name type="scientific">Vicingus serpentipes</name>
    <dbReference type="NCBI Taxonomy" id="1926625"/>
    <lineage>
        <taxon>Bacteria</taxon>
        <taxon>Pseudomonadati</taxon>
        <taxon>Bacteroidota</taxon>
        <taxon>Flavobacteriia</taxon>
        <taxon>Flavobacteriales</taxon>
        <taxon>Vicingaceae</taxon>
        <taxon>Vicingus</taxon>
    </lineage>
</organism>
<dbReference type="InterPro" id="IPR013211">
    <property type="entry name" value="LVIVD"/>
</dbReference>
<sequence length="442" mass="49867">MMQKAIFYLLTILFSMSLTAQQVDLLYHWEDTSLPPSSAHNNTYNEVWGFEQDGREYGVIGSTMGTHFFDVTDKNNITPVDFIPGKIQGGQIIHRDFHDYNGYLYMVCDEGASSLQIVDLSYLPDSVSLVYDSDQLFVRSHNIFIDSLHAKLYVCKGDIAVYSLTNPTNPTYFTTIDLPSHAHDIYVRDDTAYVNGGPDGLFIYDASVPNPQPLNTLSVYPQKGYNHSGWLSEDGNTYIFADETHGKQMKVLDVSDINNLSIRGTFMTMTDPNSIPHNQIIKGNFLYSAQYFDGFYIYDISDPDNVVEVGNYDTSTQPVSPTKYEGAWGVYPFLKDGKVLVSDMQNGLYVFDVSGIVTSQEELTNDNNILIYPNPTNGILHVKFADQETHQINIIDCQGRNVFSQLVRDSRLKIDLNNLPKGIYMVKISSDNETLIQKVILQ</sequence>
<dbReference type="Pfam" id="PF18962">
    <property type="entry name" value="Por_Secre_tail"/>
    <property type="match status" value="1"/>
</dbReference>
<keyword evidence="1 2" id="KW-0732">Signal</keyword>
<evidence type="ECO:0000256" key="2">
    <source>
        <dbReference type="SAM" id="SignalP"/>
    </source>
</evidence>
<reference evidence="4 5" key="1">
    <citation type="submission" date="2019-08" db="EMBL/GenBank/DDBJ databases">
        <title>Genome of Vicingus serpentipes NCIMB 15042.</title>
        <authorList>
            <person name="Bowman J.P."/>
        </authorList>
    </citation>
    <scope>NUCLEOTIDE SEQUENCE [LARGE SCALE GENOMIC DNA]</scope>
    <source>
        <strain evidence="4 5">NCIMB 15042</strain>
    </source>
</reference>
<dbReference type="PANTHER" id="PTHR38787:SF3">
    <property type="entry name" value="REGULATORY P DOMAIN-CONTAINING PROTEIN"/>
    <property type="match status" value="1"/>
</dbReference>
<accession>A0A5C6RQ89</accession>
<dbReference type="InterPro" id="IPR027589">
    <property type="entry name" value="Choice_anch_B"/>
</dbReference>
<evidence type="ECO:0000313" key="5">
    <source>
        <dbReference type="Proteomes" id="UP000321721"/>
    </source>
</evidence>
<dbReference type="Pfam" id="PF08309">
    <property type="entry name" value="LVIVD"/>
    <property type="match status" value="1"/>
</dbReference>
<dbReference type="NCBIfam" id="TIGR04312">
    <property type="entry name" value="choice_anch_B"/>
    <property type="match status" value="1"/>
</dbReference>
<dbReference type="PANTHER" id="PTHR38787">
    <property type="entry name" value="REGULATORY P DOMAIN-CONTAINING PROTEIN"/>
    <property type="match status" value="1"/>
</dbReference>
<dbReference type="GO" id="GO:0005576">
    <property type="term" value="C:extracellular region"/>
    <property type="evidence" value="ECO:0007669"/>
    <property type="project" value="TreeGrafter"/>
</dbReference>
<evidence type="ECO:0000313" key="4">
    <source>
        <dbReference type="EMBL" id="TXB64327.1"/>
    </source>
</evidence>
<dbReference type="Proteomes" id="UP000321721">
    <property type="component" value="Unassembled WGS sequence"/>
</dbReference>
<dbReference type="SUPFAM" id="SSF75011">
    <property type="entry name" value="3-carboxy-cis,cis-mucoante lactonizing enzyme"/>
    <property type="match status" value="1"/>
</dbReference>
<protein>
    <submittedName>
        <fullName evidence="4">Choice-of-anchor B family protein</fullName>
    </submittedName>
</protein>
<feature type="chain" id="PRO_5023067586" evidence="2">
    <location>
        <begin position="21"/>
        <end position="442"/>
    </location>
</feature>
<keyword evidence="5" id="KW-1185">Reference proteome</keyword>
<evidence type="ECO:0000256" key="1">
    <source>
        <dbReference type="ARBA" id="ARBA00022729"/>
    </source>
</evidence>
<dbReference type="OrthoDB" id="9815940at2"/>
<evidence type="ECO:0000259" key="3">
    <source>
        <dbReference type="Pfam" id="PF18962"/>
    </source>
</evidence>
<feature type="signal peptide" evidence="2">
    <location>
        <begin position="1"/>
        <end position="20"/>
    </location>
</feature>
<dbReference type="InterPro" id="IPR026444">
    <property type="entry name" value="Secre_tail"/>
</dbReference>
<dbReference type="EMBL" id="VOOS01000005">
    <property type="protein sequence ID" value="TXB64327.1"/>
    <property type="molecule type" value="Genomic_DNA"/>
</dbReference>